<dbReference type="SUPFAM" id="SSF53383">
    <property type="entry name" value="PLP-dependent transferases"/>
    <property type="match status" value="1"/>
</dbReference>
<feature type="binding site" evidence="12">
    <location>
        <position position="188"/>
    </location>
    <ligand>
        <name>pyridoxal 5'-phosphate</name>
        <dbReference type="ChEBI" id="CHEBI:597326"/>
    </ligand>
</feature>
<reference evidence="15" key="1">
    <citation type="submission" date="2016-10" db="EMBL/GenBank/DDBJ databases">
        <authorList>
            <person name="Varghese N."/>
            <person name="Submissions S."/>
        </authorList>
    </citation>
    <scope>NUCLEOTIDE SEQUENCE [LARGE SCALE GENOMIC DNA]</scope>
    <source>
        <strain evidence="15">DSM 26542</strain>
    </source>
</reference>
<keyword evidence="5 12" id="KW-0028">Amino-acid biosynthesis</keyword>
<dbReference type="PANTHER" id="PTHR43247:SF1">
    <property type="entry name" value="PHOSPHOSERINE AMINOTRANSFERASE"/>
    <property type="match status" value="1"/>
</dbReference>
<dbReference type="HAMAP" id="MF_00160">
    <property type="entry name" value="SerC_aminotrans_5"/>
    <property type="match status" value="1"/>
</dbReference>
<proteinExistence type="inferred from homology"/>
<organism evidence="14 15">
    <name type="scientific">Myroides guanonis</name>
    <dbReference type="NCBI Taxonomy" id="1150112"/>
    <lineage>
        <taxon>Bacteria</taxon>
        <taxon>Pseudomonadati</taxon>
        <taxon>Bacteroidota</taxon>
        <taxon>Flavobacteriia</taxon>
        <taxon>Flavobacteriales</taxon>
        <taxon>Flavobacteriaceae</taxon>
        <taxon>Myroides</taxon>
    </lineage>
</organism>
<feature type="binding site" evidence="12">
    <location>
        <position position="165"/>
    </location>
    <ligand>
        <name>pyridoxal 5'-phosphate</name>
        <dbReference type="ChEBI" id="CHEBI:597326"/>
    </ligand>
</feature>
<dbReference type="GO" id="GO:0006564">
    <property type="term" value="P:L-serine biosynthetic process"/>
    <property type="evidence" value="ECO:0007669"/>
    <property type="project" value="UniProtKB-UniRule"/>
</dbReference>
<keyword evidence="12" id="KW-0963">Cytoplasm</keyword>
<comment type="similarity">
    <text evidence="3 12">Belongs to the class-V pyridoxal-phosphate-dependent aminotransferase family. SerC subfamily.</text>
</comment>
<protein>
    <recommendedName>
        <fullName evidence="12">Phosphoserine aminotransferase</fullName>
        <ecNumber evidence="12">2.6.1.52</ecNumber>
    </recommendedName>
    <alternativeName>
        <fullName evidence="12">Phosphohydroxythreonine aminotransferase</fullName>
        <shortName evidence="12">PSAT</shortName>
    </alternativeName>
</protein>
<evidence type="ECO:0000256" key="6">
    <source>
        <dbReference type="ARBA" id="ARBA00022679"/>
    </source>
</evidence>
<keyword evidence="8 12" id="KW-0664">Pyridoxine biosynthesis</keyword>
<comment type="cofactor">
    <cofactor evidence="12">
        <name>pyridoxal 5'-phosphate</name>
        <dbReference type="ChEBI" id="CHEBI:597326"/>
    </cofactor>
    <text evidence="12">Binds 1 pyridoxal phosphate per subunit.</text>
</comment>
<comment type="caution">
    <text evidence="12">Lacks conserved residue(s) required for the propagation of feature annotation.</text>
</comment>
<keyword evidence="6 12" id="KW-0808">Transferase</keyword>
<dbReference type="FunFam" id="3.40.640.10:FF:000010">
    <property type="entry name" value="Phosphoserine aminotransferase"/>
    <property type="match status" value="1"/>
</dbReference>
<feature type="binding site" evidence="12">
    <location>
        <position position="146"/>
    </location>
    <ligand>
        <name>pyridoxal 5'-phosphate</name>
        <dbReference type="ChEBI" id="CHEBI:597326"/>
    </ligand>
</feature>
<evidence type="ECO:0000256" key="4">
    <source>
        <dbReference type="ARBA" id="ARBA00022576"/>
    </source>
</evidence>
<evidence type="ECO:0000313" key="14">
    <source>
        <dbReference type="EMBL" id="SFJ70120.1"/>
    </source>
</evidence>
<evidence type="ECO:0000256" key="9">
    <source>
        <dbReference type="ARBA" id="ARBA00023299"/>
    </source>
</evidence>
<evidence type="ECO:0000256" key="5">
    <source>
        <dbReference type="ARBA" id="ARBA00022605"/>
    </source>
</evidence>
<comment type="catalytic activity">
    <reaction evidence="10 12">
        <text>4-(phosphooxy)-L-threonine + 2-oxoglutarate = (R)-3-hydroxy-2-oxo-4-phosphooxybutanoate + L-glutamate</text>
        <dbReference type="Rhea" id="RHEA:16573"/>
        <dbReference type="ChEBI" id="CHEBI:16810"/>
        <dbReference type="ChEBI" id="CHEBI:29985"/>
        <dbReference type="ChEBI" id="CHEBI:58452"/>
        <dbReference type="ChEBI" id="CHEBI:58538"/>
        <dbReference type="EC" id="2.6.1.52"/>
    </reaction>
</comment>
<feature type="binding site" evidence="12">
    <location>
        <position position="98"/>
    </location>
    <ligand>
        <name>pyridoxal 5'-phosphate</name>
        <dbReference type="ChEBI" id="CHEBI:597326"/>
    </ligand>
</feature>
<keyword evidence="4 12" id="KW-0032">Aminotransferase</keyword>
<comment type="catalytic activity">
    <reaction evidence="11 12">
        <text>O-phospho-L-serine + 2-oxoglutarate = 3-phosphooxypyruvate + L-glutamate</text>
        <dbReference type="Rhea" id="RHEA:14329"/>
        <dbReference type="ChEBI" id="CHEBI:16810"/>
        <dbReference type="ChEBI" id="CHEBI:18110"/>
        <dbReference type="ChEBI" id="CHEBI:29985"/>
        <dbReference type="ChEBI" id="CHEBI:57524"/>
        <dbReference type="EC" id="2.6.1.52"/>
    </reaction>
</comment>
<evidence type="ECO:0000256" key="3">
    <source>
        <dbReference type="ARBA" id="ARBA00006904"/>
    </source>
</evidence>
<comment type="pathway">
    <text evidence="1 12">Cofactor biosynthesis; pyridoxine 5'-phosphate biosynthesis; pyridoxine 5'-phosphate from D-erythrose 4-phosphate: step 3/5.</text>
</comment>
<dbReference type="FunFam" id="3.90.1150.10:FF:000006">
    <property type="entry name" value="Phosphoserine aminotransferase"/>
    <property type="match status" value="1"/>
</dbReference>
<evidence type="ECO:0000256" key="2">
    <source>
        <dbReference type="ARBA" id="ARBA00005099"/>
    </source>
</evidence>
<keyword evidence="7 12" id="KW-0663">Pyridoxal phosphate</keyword>
<dbReference type="PANTHER" id="PTHR43247">
    <property type="entry name" value="PHOSPHOSERINE AMINOTRANSFERASE"/>
    <property type="match status" value="1"/>
</dbReference>
<feature type="modified residue" description="N6-(pyridoxal phosphate)lysine" evidence="12">
    <location>
        <position position="189"/>
    </location>
</feature>
<feature type="binding site" evidence="12">
    <location>
        <begin position="74"/>
        <end position="75"/>
    </location>
    <ligand>
        <name>pyridoxal 5'-phosphate</name>
        <dbReference type="ChEBI" id="CHEBI:597326"/>
    </ligand>
</feature>
<dbReference type="Gene3D" id="3.40.640.10">
    <property type="entry name" value="Type I PLP-dependent aspartate aminotransferase-like (Major domain)"/>
    <property type="match status" value="1"/>
</dbReference>
<dbReference type="InterPro" id="IPR022278">
    <property type="entry name" value="Pser_aminoTfrase"/>
</dbReference>
<keyword evidence="15" id="KW-1185">Reference proteome</keyword>
<comment type="subunit">
    <text evidence="12">Homodimer.</text>
</comment>
<dbReference type="STRING" id="1150112.SAMN04487893_11375"/>
<dbReference type="GO" id="GO:0008615">
    <property type="term" value="P:pyridoxine biosynthetic process"/>
    <property type="evidence" value="ECO:0007669"/>
    <property type="project" value="UniProtKB-UniRule"/>
</dbReference>
<dbReference type="Gene3D" id="3.90.1150.10">
    <property type="entry name" value="Aspartate Aminotransferase, domain 1"/>
    <property type="match status" value="1"/>
</dbReference>
<accession>A0A1I3THM2</accession>
<evidence type="ECO:0000256" key="11">
    <source>
        <dbReference type="ARBA" id="ARBA00049007"/>
    </source>
</evidence>
<dbReference type="Pfam" id="PF00266">
    <property type="entry name" value="Aminotran_5"/>
    <property type="match status" value="1"/>
</dbReference>
<dbReference type="InterPro" id="IPR015422">
    <property type="entry name" value="PyrdxlP-dep_Trfase_small"/>
</dbReference>
<evidence type="ECO:0000256" key="12">
    <source>
        <dbReference type="HAMAP-Rule" id="MF_00160"/>
    </source>
</evidence>
<comment type="function">
    <text evidence="12">Catalyzes the reversible conversion of 3-phosphohydroxypyruvate to phosphoserine and of 3-hydroxy-2-oxo-4-phosphonooxybutanoate to phosphohydroxythreonine.</text>
</comment>
<dbReference type="GO" id="GO:0005737">
    <property type="term" value="C:cytoplasm"/>
    <property type="evidence" value="ECO:0007669"/>
    <property type="project" value="UniProtKB-SubCell"/>
</dbReference>
<sequence length="352" mass="39611">MHNFSAGPCVLPREVYQQAAQAVLDYQGSGLSILEISHRSDDFLSILAEARSLALDLLHLDKSKYKTLFMQGSASLEFLRVPYNLLKTEAGYIDTGVWSSKAIAQAELFGKVRLMGSSKITQYRTIPELVLENSSLDYLHFTSNNTIYGTQFNEVPKVNVPLVCDMSSDIYSRTFDYSKIDLIYAGVQKNIGPAGLSMVLVNESILGKTNRVIPNILDYNEHLKTDNLYHTANVFGVYSCLLNLRWLQNQGGVEAIEKRNESKAKLLYETLDTLDFVETYSDMNCRSNMNVVFHFNNKSIDAMFDDLCKEASVVNLKGHRTLGGYRASLYNALDIESVHVLIEVLNQLEKQV</sequence>
<dbReference type="GO" id="GO:0030170">
    <property type="term" value="F:pyridoxal phosphate binding"/>
    <property type="evidence" value="ECO:0007669"/>
    <property type="project" value="UniProtKB-UniRule"/>
</dbReference>
<dbReference type="EMBL" id="FORU01000013">
    <property type="protein sequence ID" value="SFJ70120.1"/>
    <property type="molecule type" value="Genomic_DNA"/>
</dbReference>
<evidence type="ECO:0000256" key="7">
    <source>
        <dbReference type="ARBA" id="ARBA00022898"/>
    </source>
</evidence>
<dbReference type="EC" id="2.6.1.52" evidence="12"/>
<dbReference type="InterPro" id="IPR015421">
    <property type="entry name" value="PyrdxlP-dep_Trfase_major"/>
</dbReference>
<dbReference type="PIRSF" id="PIRSF000525">
    <property type="entry name" value="SerC"/>
    <property type="match status" value="1"/>
</dbReference>
<evidence type="ECO:0000313" key="15">
    <source>
        <dbReference type="Proteomes" id="UP000243887"/>
    </source>
</evidence>
<name>A0A1I3THM2_9FLAO</name>
<comment type="pathway">
    <text evidence="2 12">Amino-acid biosynthesis; L-serine biosynthesis; L-serine from 3-phospho-D-glycerate: step 2/3.</text>
</comment>
<feature type="domain" description="Aminotransferase class V" evidence="13">
    <location>
        <begin position="3"/>
        <end position="340"/>
    </location>
</feature>
<evidence type="ECO:0000256" key="8">
    <source>
        <dbReference type="ARBA" id="ARBA00023096"/>
    </source>
</evidence>
<keyword evidence="9 12" id="KW-0718">Serine biosynthesis</keyword>
<dbReference type="UniPathway" id="UPA00244">
    <property type="reaction ID" value="UER00311"/>
</dbReference>
<dbReference type="InterPro" id="IPR000192">
    <property type="entry name" value="Aminotrans_V_dom"/>
</dbReference>
<dbReference type="NCBIfam" id="NF003764">
    <property type="entry name" value="PRK05355.1"/>
    <property type="match status" value="1"/>
</dbReference>
<evidence type="ECO:0000256" key="1">
    <source>
        <dbReference type="ARBA" id="ARBA00004915"/>
    </source>
</evidence>
<dbReference type="AlphaFoldDB" id="A0A1I3THM2"/>
<dbReference type="GO" id="GO:0004648">
    <property type="term" value="F:O-phospho-L-serine:2-oxoglutarate aminotransferase activity"/>
    <property type="evidence" value="ECO:0007669"/>
    <property type="project" value="UniProtKB-UniRule"/>
</dbReference>
<dbReference type="UniPathway" id="UPA00135">
    <property type="reaction ID" value="UER00197"/>
</dbReference>
<evidence type="ECO:0000256" key="10">
    <source>
        <dbReference type="ARBA" id="ARBA00047630"/>
    </source>
</evidence>
<feature type="binding site" evidence="12">
    <location>
        <position position="39"/>
    </location>
    <ligand>
        <name>L-glutamate</name>
        <dbReference type="ChEBI" id="CHEBI:29985"/>
    </ligand>
</feature>
<evidence type="ECO:0000259" key="13">
    <source>
        <dbReference type="Pfam" id="PF00266"/>
    </source>
</evidence>
<gene>
    <name evidence="12" type="primary">serC</name>
    <name evidence="14" type="ORF">SAMN04487893_11375</name>
</gene>
<dbReference type="InterPro" id="IPR015424">
    <property type="entry name" value="PyrdxlP-dep_Trfase"/>
</dbReference>
<dbReference type="Proteomes" id="UP000243887">
    <property type="component" value="Unassembled WGS sequence"/>
</dbReference>
<comment type="subcellular location">
    <subcellularLocation>
        <location evidence="12">Cytoplasm</location>
    </subcellularLocation>
</comment>